<dbReference type="Pfam" id="PF01757">
    <property type="entry name" value="Acyl_transf_3"/>
    <property type="match status" value="1"/>
</dbReference>
<sequence length="354" mass="38087">MIHKFQGDLLCFGLSRLKSRIAQPDGVVLQKVHSIQFLRAVAALSVMFFHIVGAPLTIGAAGVDVFFVISGFVMGMVGDKATPTKFLRHRLFRIVPLYWAVTLLMCLGALAGVFSTFTFTMDHLWKSLLFVPYADASGQVTPLVMVGWTLNMEMFFYLVFALGLALRAPISVTIIVLTGMVCLGQLADWQSPFMQIWASPLLLEFLAGLVLSQIAFAGVRSGAAALVLSFVGFAFAAGIGEQSGLLRIASWGVPAFLLVAGCVWIERAGGWPIAWLKPFEIIGDASYALYLLHGLVISVVYKIIAPGPAAGIVVVFAALAVSVAAHLLFEKPVIRLLRKFADRGIGGQRAEAVG</sequence>
<accession>A0A9W5F0Z6</accession>
<dbReference type="AlphaFoldDB" id="A0A9W5F0Z6"/>
<keyword evidence="1" id="KW-0472">Membrane</keyword>
<feature type="domain" description="Acyltransferase 3" evidence="2">
    <location>
        <begin position="33"/>
        <end position="325"/>
    </location>
</feature>
<feature type="transmembrane region" description="Helical" evidence="1">
    <location>
        <begin position="245"/>
        <end position="265"/>
    </location>
</feature>
<keyword evidence="3" id="KW-0012">Acyltransferase</keyword>
<reference evidence="3 4" key="1">
    <citation type="submission" date="2016-01" db="EMBL/GenBank/DDBJ databases">
        <authorList>
            <person name="Regsiter A."/>
            <person name="william w."/>
        </authorList>
    </citation>
    <scope>NUCLEOTIDE SEQUENCE [LARGE SCALE GENOMIC DNA]</scope>
    <source>
        <strain evidence="3 4">CFBP 5494</strain>
    </source>
</reference>
<evidence type="ECO:0000256" key="1">
    <source>
        <dbReference type="SAM" id="Phobius"/>
    </source>
</evidence>
<dbReference type="PANTHER" id="PTHR23028:SF131">
    <property type="entry name" value="BLR2367 PROTEIN"/>
    <property type="match status" value="1"/>
</dbReference>
<dbReference type="GO" id="GO:0016020">
    <property type="term" value="C:membrane"/>
    <property type="evidence" value="ECO:0007669"/>
    <property type="project" value="TreeGrafter"/>
</dbReference>
<feature type="transmembrane region" description="Helical" evidence="1">
    <location>
        <begin position="58"/>
        <end position="77"/>
    </location>
</feature>
<dbReference type="InterPro" id="IPR002656">
    <property type="entry name" value="Acyl_transf_3_dom"/>
</dbReference>
<dbReference type="GO" id="GO:0016747">
    <property type="term" value="F:acyltransferase activity, transferring groups other than amino-acyl groups"/>
    <property type="evidence" value="ECO:0007669"/>
    <property type="project" value="InterPro"/>
</dbReference>
<keyword evidence="1" id="KW-0812">Transmembrane</keyword>
<feature type="transmembrane region" description="Helical" evidence="1">
    <location>
        <begin position="223"/>
        <end position="239"/>
    </location>
</feature>
<dbReference type="Proteomes" id="UP000191933">
    <property type="component" value="Unassembled WGS sequence"/>
</dbReference>
<dbReference type="PANTHER" id="PTHR23028">
    <property type="entry name" value="ACETYLTRANSFERASE"/>
    <property type="match status" value="1"/>
</dbReference>
<feature type="transmembrane region" description="Helical" evidence="1">
    <location>
        <begin position="285"/>
        <end position="304"/>
    </location>
</feature>
<gene>
    <name evidence="3" type="ORF">AGR2A_Cc60009</name>
</gene>
<evidence type="ECO:0000313" key="4">
    <source>
        <dbReference type="Proteomes" id="UP000191933"/>
    </source>
</evidence>
<feature type="transmembrane region" description="Helical" evidence="1">
    <location>
        <begin position="97"/>
        <end position="120"/>
    </location>
</feature>
<dbReference type="GO" id="GO:0000271">
    <property type="term" value="P:polysaccharide biosynthetic process"/>
    <property type="evidence" value="ECO:0007669"/>
    <property type="project" value="TreeGrafter"/>
</dbReference>
<feature type="transmembrane region" description="Helical" evidence="1">
    <location>
        <begin position="193"/>
        <end position="211"/>
    </location>
</feature>
<dbReference type="InterPro" id="IPR050879">
    <property type="entry name" value="Acyltransferase_3"/>
</dbReference>
<organism evidence="3 4">
    <name type="scientific">Agrobacterium genomosp. 2 str. CFBP 5494</name>
    <dbReference type="NCBI Taxonomy" id="1183436"/>
    <lineage>
        <taxon>Bacteria</taxon>
        <taxon>Pseudomonadati</taxon>
        <taxon>Pseudomonadota</taxon>
        <taxon>Alphaproteobacteria</taxon>
        <taxon>Hyphomicrobiales</taxon>
        <taxon>Rhizobiaceae</taxon>
        <taxon>Rhizobium/Agrobacterium group</taxon>
        <taxon>Agrobacterium</taxon>
        <taxon>Agrobacterium tumefaciens complex</taxon>
    </lineage>
</organism>
<evidence type="ECO:0000259" key="2">
    <source>
        <dbReference type="Pfam" id="PF01757"/>
    </source>
</evidence>
<evidence type="ECO:0000313" key="3">
    <source>
        <dbReference type="EMBL" id="CUW92888.1"/>
    </source>
</evidence>
<keyword evidence="1" id="KW-1133">Transmembrane helix</keyword>
<comment type="caution">
    <text evidence="3">The sequence shown here is derived from an EMBL/GenBank/DDBJ whole genome shotgun (WGS) entry which is preliminary data.</text>
</comment>
<keyword evidence="4" id="KW-1185">Reference proteome</keyword>
<feature type="transmembrane region" description="Helical" evidence="1">
    <location>
        <begin position="310"/>
        <end position="329"/>
    </location>
</feature>
<proteinExistence type="predicted"/>
<protein>
    <submittedName>
        <fullName evidence="3">Acyltransferase</fullName>
    </submittedName>
</protein>
<name>A0A9W5F0Z6_9HYPH</name>
<dbReference type="EMBL" id="FBVY01000017">
    <property type="protein sequence ID" value="CUW92888.1"/>
    <property type="molecule type" value="Genomic_DNA"/>
</dbReference>
<keyword evidence="3" id="KW-0808">Transferase</keyword>